<name>A0ABU9C1A7_9BURK</name>
<comment type="caution">
    <text evidence="2">The sequence shown here is derived from an EMBL/GenBank/DDBJ whole genome shotgun (WGS) entry which is preliminary data.</text>
</comment>
<sequence>MSTGLLSPHAAGQPEPPASAAASAVDATHAAVRFPLASDQADQRSTFNAQLLELALQRGGWPQPLRYVGGVNQARALVDLEQGALDVATVSDQADLPEGLQPVAFALRHGLLGFRLLVSTPERMARLQATTSLEQLKRNFLLGYGQDWRDLPRLQRLGFRIVTASTYRGMFRMLLAGRFDYLSRGVNEVLPELGNRELNPQSRLMVVPSLSMRYPVDDIFVVRPGATALHQAISAGLQAAVADGSYWRLFDSHFAQALRFARLERRRVWSLDGYGNNPMIEQAQARLLKRWRTMKG</sequence>
<gene>
    <name evidence="2" type="ORF">AACH00_04620</name>
</gene>
<dbReference type="Proteomes" id="UP001379945">
    <property type="component" value="Unassembled WGS sequence"/>
</dbReference>
<reference evidence="2 3" key="1">
    <citation type="submission" date="2024-04" db="EMBL/GenBank/DDBJ databases">
        <title>Novel species of the genus Ideonella isolated from streams.</title>
        <authorList>
            <person name="Lu H."/>
        </authorList>
    </citation>
    <scope>NUCLEOTIDE SEQUENCE [LARGE SCALE GENOMIC DNA]</scope>
    <source>
        <strain evidence="2 3">LYT19W</strain>
    </source>
</reference>
<dbReference type="Gene3D" id="3.40.190.10">
    <property type="entry name" value="Periplasmic binding protein-like II"/>
    <property type="match status" value="1"/>
</dbReference>
<keyword evidence="3" id="KW-1185">Reference proteome</keyword>
<proteinExistence type="predicted"/>
<protein>
    <recommendedName>
        <fullName evidence="4">Solute-binding protein family 3/N-terminal domain-containing protein</fullName>
    </recommendedName>
</protein>
<dbReference type="EMBL" id="JBBUTI010000003">
    <property type="protein sequence ID" value="MEK8045626.1"/>
    <property type="molecule type" value="Genomic_DNA"/>
</dbReference>
<dbReference type="RefSeq" id="WP_341397912.1">
    <property type="nucleotide sequence ID" value="NZ_JBBUTI010000003.1"/>
</dbReference>
<feature type="region of interest" description="Disordered" evidence="1">
    <location>
        <begin position="1"/>
        <end position="24"/>
    </location>
</feature>
<evidence type="ECO:0008006" key="4">
    <source>
        <dbReference type="Google" id="ProtNLM"/>
    </source>
</evidence>
<organism evidence="2 3">
    <name type="scientific">Ideonella margarita</name>
    <dbReference type="NCBI Taxonomy" id="2984191"/>
    <lineage>
        <taxon>Bacteria</taxon>
        <taxon>Pseudomonadati</taxon>
        <taxon>Pseudomonadota</taxon>
        <taxon>Betaproteobacteria</taxon>
        <taxon>Burkholderiales</taxon>
        <taxon>Sphaerotilaceae</taxon>
        <taxon>Ideonella</taxon>
    </lineage>
</organism>
<dbReference type="SUPFAM" id="SSF53850">
    <property type="entry name" value="Periplasmic binding protein-like II"/>
    <property type="match status" value="1"/>
</dbReference>
<evidence type="ECO:0000313" key="2">
    <source>
        <dbReference type="EMBL" id="MEK8045626.1"/>
    </source>
</evidence>
<evidence type="ECO:0000256" key="1">
    <source>
        <dbReference type="SAM" id="MobiDB-lite"/>
    </source>
</evidence>
<accession>A0ABU9C1A7</accession>
<evidence type="ECO:0000313" key="3">
    <source>
        <dbReference type="Proteomes" id="UP001379945"/>
    </source>
</evidence>
<feature type="compositionally biased region" description="Low complexity" evidence="1">
    <location>
        <begin position="10"/>
        <end position="24"/>
    </location>
</feature>